<evidence type="ECO:0000313" key="1">
    <source>
        <dbReference type="EMBL" id="CAG9333698.1"/>
    </source>
</evidence>
<dbReference type="EMBL" id="CAJZBQ010000057">
    <property type="protein sequence ID" value="CAG9333698.1"/>
    <property type="molecule type" value="Genomic_DNA"/>
</dbReference>
<reference evidence="1" key="1">
    <citation type="submission" date="2021-09" db="EMBL/GenBank/DDBJ databases">
        <authorList>
            <consortium name="AG Swart"/>
            <person name="Singh M."/>
            <person name="Singh A."/>
            <person name="Seah K."/>
            <person name="Emmerich C."/>
        </authorList>
    </citation>
    <scope>NUCLEOTIDE SEQUENCE</scope>
    <source>
        <strain evidence="1">ATCC30299</strain>
    </source>
</reference>
<accession>A0AAU9K932</accession>
<proteinExistence type="predicted"/>
<comment type="caution">
    <text evidence="1">The sequence shown here is derived from an EMBL/GenBank/DDBJ whole genome shotgun (WGS) entry which is preliminary data.</text>
</comment>
<sequence>MYLNQNFDKWIIKGRQEIISRKSLGNHKNADSLQKSPFRHNEKYADNDSIGEMDISSISVGVEYKSKGFGNKTPANLSKLHQEILLRKSEQKLRDLEMKDIFPSDSSKECAETEEVKRNIADEIGHNLPTSPEEEIMPESEEVRFLCCKKFCLVF</sequence>
<keyword evidence="2" id="KW-1185">Reference proteome</keyword>
<organism evidence="1 2">
    <name type="scientific">Blepharisma stoltei</name>
    <dbReference type="NCBI Taxonomy" id="1481888"/>
    <lineage>
        <taxon>Eukaryota</taxon>
        <taxon>Sar</taxon>
        <taxon>Alveolata</taxon>
        <taxon>Ciliophora</taxon>
        <taxon>Postciliodesmatophora</taxon>
        <taxon>Heterotrichea</taxon>
        <taxon>Heterotrichida</taxon>
        <taxon>Blepharismidae</taxon>
        <taxon>Blepharisma</taxon>
    </lineage>
</organism>
<evidence type="ECO:0000313" key="2">
    <source>
        <dbReference type="Proteomes" id="UP001162131"/>
    </source>
</evidence>
<dbReference type="Proteomes" id="UP001162131">
    <property type="component" value="Unassembled WGS sequence"/>
</dbReference>
<dbReference type="AlphaFoldDB" id="A0AAU9K932"/>
<name>A0AAU9K932_9CILI</name>
<protein>
    <submittedName>
        <fullName evidence="1">Uncharacterized protein</fullName>
    </submittedName>
</protein>
<gene>
    <name evidence="1" type="ORF">BSTOLATCC_MIC59514</name>
</gene>